<comment type="caution">
    <text evidence="1">The sequence shown here is derived from an EMBL/GenBank/DDBJ whole genome shotgun (WGS) entry which is preliminary data.</text>
</comment>
<proteinExistence type="predicted"/>
<organism evidence="1 2">
    <name type="scientific">Pyrus ussuriensis x Pyrus communis</name>
    <dbReference type="NCBI Taxonomy" id="2448454"/>
    <lineage>
        <taxon>Eukaryota</taxon>
        <taxon>Viridiplantae</taxon>
        <taxon>Streptophyta</taxon>
        <taxon>Embryophyta</taxon>
        <taxon>Tracheophyta</taxon>
        <taxon>Spermatophyta</taxon>
        <taxon>Magnoliopsida</taxon>
        <taxon>eudicotyledons</taxon>
        <taxon>Gunneridae</taxon>
        <taxon>Pentapetalae</taxon>
        <taxon>rosids</taxon>
        <taxon>fabids</taxon>
        <taxon>Rosales</taxon>
        <taxon>Rosaceae</taxon>
        <taxon>Amygdaloideae</taxon>
        <taxon>Maleae</taxon>
        <taxon>Pyrus</taxon>
    </lineage>
</organism>
<reference evidence="2" key="2">
    <citation type="submission" date="2019-10" db="EMBL/GenBank/DDBJ databases">
        <title>A de novo genome assembly of a pear dwarfing rootstock.</title>
        <authorList>
            <person name="Wang F."/>
            <person name="Wang J."/>
            <person name="Li S."/>
            <person name="Zhang Y."/>
            <person name="Fang M."/>
            <person name="Ma L."/>
            <person name="Zhao Y."/>
            <person name="Jiang S."/>
        </authorList>
    </citation>
    <scope>NUCLEOTIDE SEQUENCE [LARGE SCALE GENOMIC DNA]</scope>
</reference>
<reference evidence="1 2" key="3">
    <citation type="submission" date="2019-11" db="EMBL/GenBank/DDBJ databases">
        <title>A de novo genome assembly of a pear dwarfing rootstock.</title>
        <authorList>
            <person name="Wang F."/>
            <person name="Wang J."/>
            <person name="Li S."/>
            <person name="Zhang Y."/>
            <person name="Fang M."/>
            <person name="Ma L."/>
            <person name="Zhao Y."/>
            <person name="Jiang S."/>
        </authorList>
    </citation>
    <scope>NUCLEOTIDE SEQUENCE [LARGE SCALE GENOMIC DNA]</scope>
    <source>
        <strain evidence="1">S2</strain>
        <tissue evidence="1">Leaf</tissue>
    </source>
</reference>
<accession>A0A5N5F2Y0</accession>
<evidence type="ECO:0000313" key="2">
    <source>
        <dbReference type="Proteomes" id="UP000327157"/>
    </source>
</evidence>
<protein>
    <submittedName>
        <fullName evidence="1">Uncharacterized protein</fullName>
    </submittedName>
</protein>
<sequence>MATTTPCSTYQEFYKVLLQVEDSKNAPDDSLRKIQSLKRSGTSYGSYSGGSSSIVLRNGGCSGGSRFQRQRDFGGSSGSFCRRCNSRHFWDCRQGNRGGCFPSALPPPIPIQQVPGPSGYTQTSYGGVYHYQGDIALYYGGQYQYPHDPHQHSGYTQYPGGYAPYPTYSAGGSQWYLEGQSQNVEVASSSAGSSRQPN</sequence>
<dbReference type="AlphaFoldDB" id="A0A5N5F2Y0"/>
<gene>
    <name evidence="1" type="ORF">D8674_000247</name>
</gene>
<name>A0A5N5F2Y0_9ROSA</name>
<dbReference type="Proteomes" id="UP000327157">
    <property type="component" value="Chromosome 1"/>
</dbReference>
<dbReference type="EMBL" id="SMOL01000768">
    <property type="protein sequence ID" value="KAB2597327.1"/>
    <property type="molecule type" value="Genomic_DNA"/>
</dbReference>
<dbReference type="OrthoDB" id="1751882at2759"/>
<evidence type="ECO:0000313" key="1">
    <source>
        <dbReference type="EMBL" id="KAB2597327.1"/>
    </source>
</evidence>
<keyword evidence="2" id="KW-1185">Reference proteome</keyword>
<reference evidence="1 2" key="1">
    <citation type="submission" date="2019-09" db="EMBL/GenBank/DDBJ databases">
        <authorList>
            <person name="Ou C."/>
        </authorList>
    </citation>
    <scope>NUCLEOTIDE SEQUENCE [LARGE SCALE GENOMIC DNA]</scope>
    <source>
        <strain evidence="1">S2</strain>
        <tissue evidence="1">Leaf</tissue>
    </source>
</reference>